<reference evidence="1" key="1">
    <citation type="submission" date="2021-05" db="EMBL/GenBank/DDBJ databases">
        <authorList>
            <person name="Scholz U."/>
            <person name="Mascher M."/>
            <person name="Fiebig A."/>
        </authorList>
    </citation>
    <scope>NUCLEOTIDE SEQUENCE [LARGE SCALE GENOMIC DNA]</scope>
</reference>
<protein>
    <submittedName>
        <fullName evidence="1">Uncharacterized protein</fullName>
    </submittedName>
</protein>
<sequence length="349" mass="38191">MVASGYPLTYMLGEVHGGLDLPINTGPILFDIVILLCSVFSRLFLTSRAIELIGRGGRMSSSMSMVEARLPPGFRFHPRDDELVLEYLCPKLSGTGSSGGVDMIDVDLNKCEPWELPEAACVGGREWFFFSLHDRKYATGQRTNRATHSGYWKATGRDRVIIGGAGGGTVVGMRKTLVFYRGRAPRGTKTEWVMHEFRAEEGSPAVRHRLVDADHGLLPSLLREDWVLCRVFDKGTTASPRPASDESSGSLSSDLGIMPPVPLPIAPAIDATVGRAPIAAITDGYYGHQDTTVLLPAVHHWPVAPLPFKSYRDLLGDMVQGSGGEPKQDWRVDDGYTRQSGMSETWSPF</sequence>
<evidence type="ECO:0000313" key="2">
    <source>
        <dbReference type="Proteomes" id="UP001732700"/>
    </source>
</evidence>
<dbReference type="Proteomes" id="UP001732700">
    <property type="component" value="Chromosome 2C"/>
</dbReference>
<organism evidence="1 2">
    <name type="scientific">Avena sativa</name>
    <name type="common">Oat</name>
    <dbReference type="NCBI Taxonomy" id="4498"/>
    <lineage>
        <taxon>Eukaryota</taxon>
        <taxon>Viridiplantae</taxon>
        <taxon>Streptophyta</taxon>
        <taxon>Embryophyta</taxon>
        <taxon>Tracheophyta</taxon>
        <taxon>Spermatophyta</taxon>
        <taxon>Magnoliopsida</taxon>
        <taxon>Liliopsida</taxon>
        <taxon>Poales</taxon>
        <taxon>Poaceae</taxon>
        <taxon>BOP clade</taxon>
        <taxon>Pooideae</taxon>
        <taxon>Poodae</taxon>
        <taxon>Poeae</taxon>
        <taxon>Poeae Chloroplast Group 1 (Aveneae type)</taxon>
        <taxon>Aveninae</taxon>
        <taxon>Avena</taxon>
    </lineage>
</organism>
<reference evidence="1" key="2">
    <citation type="submission" date="2025-09" db="UniProtKB">
        <authorList>
            <consortium name="EnsemblPlants"/>
        </authorList>
    </citation>
    <scope>IDENTIFICATION</scope>
</reference>
<keyword evidence="2" id="KW-1185">Reference proteome</keyword>
<dbReference type="EnsemblPlants" id="AVESA.00010b.r2.2CG0318470.1">
    <property type="protein sequence ID" value="AVESA.00010b.r2.2CG0318470.1.CDS"/>
    <property type="gene ID" value="AVESA.00010b.r2.2CG0318470"/>
</dbReference>
<proteinExistence type="predicted"/>
<accession>A0ACD5UVQ3</accession>
<name>A0ACD5UVQ3_AVESA</name>
<evidence type="ECO:0000313" key="1">
    <source>
        <dbReference type="EnsemblPlants" id="AVESA.00010b.r2.2CG0318470.1.CDS"/>
    </source>
</evidence>